<name>A0A382AKX1_9ZZZZ</name>
<accession>A0A382AKX1</accession>
<reference evidence="1" key="1">
    <citation type="submission" date="2018-05" db="EMBL/GenBank/DDBJ databases">
        <authorList>
            <person name="Lanie J.A."/>
            <person name="Ng W.-L."/>
            <person name="Kazmierczak K.M."/>
            <person name="Andrzejewski T.M."/>
            <person name="Davidsen T.M."/>
            <person name="Wayne K.J."/>
            <person name="Tettelin H."/>
            <person name="Glass J.I."/>
            <person name="Rusch D."/>
            <person name="Podicherti R."/>
            <person name="Tsui H.-C.T."/>
            <person name="Winkler M.E."/>
        </authorList>
    </citation>
    <scope>NUCLEOTIDE SEQUENCE</scope>
</reference>
<proteinExistence type="predicted"/>
<sequence>MTCRIQLIRQLKATSFRDRAARSTTFFPTTGTQIMSLLNGTGVSYGSHQIQGYTFFQRPYSVIPCLNPGLWKHGRHPVLISALRHLSEAAYRERIPQC</sequence>
<evidence type="ECO:0000313" key="1">
    <source>
        <dbReference type="EMBL" id="SVB01637.1"/>
    </source>
</evidence>
<dbReference type="AlphaFoldDB" id="A0A382AKX1"/>
<gene>
    <name evidence="1" type="ORF">METZ01_LOCUS154491</name>
</gene>
<protein>
    <submittedName>
        <fullName evidence="1">Uncharacterized protein</fullName>
    </submittedName>
</protein>
<dbReference type="EMBL" id="UINC01025659">
    <property type="protein sequence ID" value="SVB01637.1"/>
    <property type="molecule type" value="Genomic_DNA"/>
</dbReference>
<organism evidence="1">
    <name type="scientific">marine metagenome</name>
    <dbReference type="NCBI Taxonomy" id="408172"/>
    <lineage>
        <taxon>unclassified sequences</taxon>
        <taxon>metagenomes</taxon>
        <taxon>ecological metagenomes</taxon>
    </lineage>
</organism>